<evidence type="ECO:0000313" key="2">
    <source>
        <dbReference type="Proteomes" id="UP000636960"/>
    </source>
</evidence>
<proteinExistence type="predicted"/>
<dbReference type="AlphaFoldDB" id="A0A919K8J6"/>
<dbReference type="InterPro" id="IPR013431">
    <property type="entry name" value="Delta_60_rpt"/>
</dbReference>
<dbReference type="InterPro" id="IPR015943">
    <property type="entry name" value="WD40/YVTN_repeat-like_dom_sf"/>
</dbReference>
<dbReference type="Gene3D" id="2.130.10.10">
    <property type="entry name" value="YVTN repeat-like/Quinoprotein amine dehydrogenase"/>
    <property type="match status" value="1"/>
</dbReference>
<dbReference type="SUPFAM" id="SSF50998">
    <property type="entry name" value="Quinoprotein alcohol dehydrogenase-like"/>
    <property type="match status" value="1"/>
</dbReference>
<name>A0A919K8J6_9ACTN</name>
<accession>A0A919K8J6</accession>
<dbReference type="Pfam" id="PF17164">
    <property type="entry name" value="DUF5122"/>
    <property type="match status" value="1"/>
</dbReference>
<sequence>MFGIDMKWLRRGARALSAGVFTAVVLLCVPGVARAAFIPEPTVGRVASADPSDLTPHARDGEVRAFAEVGNTVYVGGTFTQIRTGADGTWAGRPYLFAYDRLTGAVSSTFAPTLDGAVNALAVNAAGQLIVGGGFRNVNGAERRNLVALNPATGATVGSWTGRSDGGVVRTLKISDGHLYVGGAFNWLNGVERRGLARVSAATGAIDSGFVMHATAGRNNVAPYVWTLDVAPDGRTLVVGGNFTLVDGVSRNQIAVIDVAGDGAATLADWQTSRYVSPCASPNTFTHYVQDVDFSDDGSYFIVGSNGGGGWPTAYCDALVRFETGTRGTGLSATWTDFTGNDTITSVEAADEVIYTGGHFRWLNNPNRSDAAGPGAVDRLGVAAADPNNGLPINWNPRRSGAPAGTTAWGSAVPVIWRGSDGIYIGQNSDGLGNEYHGRFAMFPMSGGRTIPVVRPPAEPSGYLYSGGTAGELTRTAIADGALGAATVTAQPNFTGTGVATRAGDKLYWDVAGEFGISSVAGNGAIGAPWHVGYNDWFSTSVLTGAFYLNGRLYYTRSTGSGLYYRYFEPDGYIVGATEFSLPTTGMTWSAVRGMTWVNGALVYGSADGALRTVPFDATAAAGVAVDGANVAQLDAGPSWTSRTLFFAGS</sequence>
<protein>
    <submittedName>
        <fullName evidence="1">Uncharacterized protein</fullName>
    </submittedName>
</protein>
<reference evidence="1" key="1">
    <citation type="submission" date="2021-01" db="EMBL/GenBank/DDBJ databases">
        <title>Whole genome shotgun sequence of Actinoplanes rishiriensis NBRC 108556.</title>
        <authorList>
            <person name="Komaki H."/>
            <person name="Tamura T."/>
        </authorList>
    </citation>
    <scope>NUCLEOTIDE SEQUENCE</scope>
    <source>
        <strain evidence="1">NBRC 108556</strain>
    </source>
</reference>
<organism evidence="1 2">
    <name type="scientific">Paractinoplanes rishiriensis</name>
    <dbReference type="NCBI Taxonomy" id="1050105"/>
    <lineage>
        <taxon>Bacteria</taxon>
        <taxon>Bacillati</taxon>
        <taxon>Actinomycetota</taxon>
        <taxon>Actinomycetes</taxon>
        <taxon>Micromonosporales</taxon>
        <taxon>Micromonosporaceae</taxon>
        <taxon>Paractinoplanes</taxon>
    </lineage>
</organism>
<keyword evidence="2" id="KW-1185">Reference proteome</keyword>
<dbReference type="Proteomes" id="UP000636960">
    <property type="component" value="Unassembled WGS sequence"/>
</dbReference>
<evidence type="ECO:0000313" key="1">
    <source>
        <dbReference type="EMBL" id="GIE98561.1"/>
    </source>
</evidence>
<gene>
    <name evidence="1" type="ORF">Ari01nite_60260</name>
</gene>
<dbReference type="EMBL" id="BOMV01000063">
    <property type="protein sequence ID" value="GIE98561.1"/>
    <property type="molecule type" value="Genomic_DNA"/>
</dbReference>
<dbReference type="InterPro" id="IPR011047">
    <property type="entry name" value="Quinoprotein_ADH-like_sf"/>
</dbReference>
<comment type="caution">
    <text evidence="1">The sequence shown here is derived from an EMBL/GenBank/DDBJ whole genome shotgun (WGS) entry which is preliminary data.</text>
</comment>